<dbReference type="AlphaFoldDB" id="A0A1D1YKJ4"/>
<sequence>MAGSPPLVLACFRPHLVASGRPVGAAEGGGKRVAMSAAAKVAVVGCGISGAVCASMLARRGFSVTMFESGRGPGGRMSQRRELTENGELFFDHGAPFFTISNEEVIDVVDSWEGMGLVAQWKENLGCFDLNTAKFVDVEKDGQSQKYVGVPGMNSICKALCHEPGVETKFETTVGKIDWLEGRNLWLLSGLGGEHLGHFDSVVASDKNVFSSRYAGVTGRPPPLDITLIRELAARLQDVPVQSCFALMLAFSEPLSLIPVKGFSFKNSNVLSWAFCDSSKPGRFNASSISECWVLHSTAEYAAGVISKIGLKKPTTSTLVEVAEELFREFERTGLATSRPFFMKAHRWGSAFPATCVGGEAMCLWDQDKRLAVCGDFCASPSVEGAVISGMRAASRIVGLLSCS</sequence>
<gene>
    <name evidence="2" type="primary">POX2_2</name>
    <name evidence="2" type="ORF">g.35277</name>
</gene>
<dbReference type="PANTHER" id="PTHR16128">
    <property type="entry name" value="FAD/NAD(P)-BINDING OXIDOREDUCTASE FAMILY PROTEIN"/>
    <property type="match status" value="1"/>
</dbReference>
<dbReference type="Pfam" id="PF01593">
    <property type="entry name" value="Amino_oxidase"/>
    <property type="match status" value="1"/>
</dbReference>
<organism evidence="2">
    <name type="scientific">Anthurium amnicola</name>
    <dbReference type="NCBI Taxonomy" id="1678845"/>
    <lineage>
        <taxon>Eukaryota</taxon>
        <taxon>Viridiplantae</taxon>
        <taxon>Streptophyta</taxon>
        <taxon>Embryophyta</taxon>
        <taxon>Tracheophyta</taxon>
        <taxon>Spermatophyta</taxon>
        <taxon>Magnoliopsida</taxon>
        <taxon>Liliopsida</taxon>
        <taxon>Araceae</taxon>
        <taxon>Pothoideae</taxon>
        <taxon>Potheae</taxon>
        <taxon>Anthurium</taxon>
    </lineage>
</organism>
<dbReference type="InterPro" id="IPR002937">
    <property type="entry name" value="Amino_oxidase"/>
</dbReference>
<dbReference type="PANTHER" id="PTHR16128:SF5">
    <property type="entry name" value="FAD_NAD(P)-BINDING OXIDOREDUCTASE FAMILY PROTEIN"/>
    <property type="match status" value="1"/>
</dbReference>
<reference evidence="2" key="1">
    <citation type="submission" date="2015-07" db="EMBL/GenBank/DDBJ databases">
        <title>Transcriptome Assembly of Anthurium amnicola.</title>
        <authorList>
            <person name="Suzuki J."/>
        </authorList>
    </citation>
    <scope>NUCLEOTIDE SEQUENCE</scope>
</reference>
<evidence type="ECO:0000313" key="2">
    <source>
        <dbReference type="EMBL" id="JAT55146.1"/>
    </source>
</evidence>
<dbReference type="Pfam" id="PF13450">
    <property type="entry name" value="NAD_binding_8"/>
    <property type="match status" value="1"/>
</dbReference>
<feature type="domain" description="Amine oxidase" evidence="1">
    <location>
        <begin position="141"/>
        <end position="397"/>
    </location>
</feature>
<dbReference type="SUPFAM" id="SSF51905">
    <property type="entry name" value="FAD/NAD(P)-binding domain"/>
    <property type="match status" value="1"/>
</dbReference>
<protein>
    <submittedName>
        <fullName evidence="2">Protoporphyrinogen oxidase, chloroplastic/mitochondrial</fullName>
    </submittedName>
</protein>
<dbReference type="InterPro" id="IPR036188">
    <property type="entry name" value="FAD/NAD-bd_sf"/>
</dbReference>
<evidence type="ECO:0000259" key="1">
    <source>
        <dbReference type="Pfam" id="PF01593"/>
    </source>
</evidence>
<name>A0A1D1YKJ4_9ARAE</name>
<proteinExistence type="predicted"/>
<accession>A0A1D1YKJ4</accession>
<dbReference type="GO" id="GO:0016491">
    <property type="term" value="F:oxidoreductase activity"/>
    <property type="evidence" value="ECO:0007669"/>
    <property type="project" value="InterPro"/>
</dbReference>
<dbReference type="EMBL" id="GDJX01012790">
    <property type="protein sequence ID" value="JAT55146.1"/>
    <property type="molecule type" value="Transcribed_RNA"/>
</dbReference>
<dbReference type="Gene3D" id="3.90.660.10">
    <property type="match status" value="1"/>
</dbReference>
<dbReference type="Gene3D" id="3.50.50.60">
    <property type="entry name" value="FAD/NAD(P)-binding domain"/>
    <property type="match status" value="1"/>
</dbReference>